<dbReference type="EMBL" id="RJUF01000002">
    <property type="protein sequence ID" value="MCP9761567.1"/>
    <property type="molecule type" value="Genomic_DNA"/>
</dbReference>
<dbReference type="AlphaFoldDB" id="A0AAE3GYI5"/>
<dbReference type="PANTHER" id="PTHR46401:SF2">
    <property type="entry name" value="GLYCOSYLTRANSFERASE WBBK-RELATED"/>
    <property type="match status" value="1"/>
</dbReference>
<gene>
    <name evidence="3" type="ORF">EGI31_01280</name>
</gene>
<reference evidence="3 4" key="1">
    <citation type="submission" date="2018-11" db="EMBL/GenBank/DDBJ databases">
        <title>Novel bacteria species description.</title>
        <authorList>
            <person name="Han J.-H."/>
        </authorList>
    </citation>
    <scope>NUCLEOTIDE SEQUENCE [LARGE SCALE GENOMIC DNA]</scope>
    <source>
        <strain evidence="3 4">KCTC23259</strain>
    </source>
</reference>
<evidence type="ECO:0000259" key="2">
    <source>
        <dbReference type="Pfam" id="PF00534"/>
    </source>
</evidence>
<evidence type="ECO:0000313" key="3">
    <source>
        <dbReference type="EMBL" id="MCP9761567.1"/>
    </source>
</evidence>
<evidence type="ECO:0000256" key="1">
    <source>
        <dbReference type="ARBA" id="ARBA00022679"/>
    </source>
</evidence>
<dbReference type="InterPro" id="IPR001296">
    <property type="entry name" value="Glyco_trans_1"/>
</dbReference>
<keyword evidence="1" id="KW-0808">Transferase</keyword>
<comment type="caution">
    <text evidence="3">The sequence shown here is derived from an EMBL/GenBank/DDBJ whole genome shotgun (WGS) entry which is preliminary data.</text>
</comment>
<keyword evidence="4" id="KW-1185">Reference proteome</keyword>
<protein>
    <submittedName>
        <fullName evidence="3">Glycosyltransferase</fullName>
    </submittedName>
</protein>
<dbReference type="SUPFAM" id="SSF53756">
    <property type="entry name" value="UDP-Glycosyltransferase/glycogen phosphorylase"/>
    <property type="match status" value="1"/>
</dbReference>
<evidence type="ECO:0000313" key="4">
    <source>
        <dbReference type="Proteomes" id="UP001204144"/>
    </source>
</evidence>
<dbReference type="GO" id="GO:0016757">
    <property type="term" value="F:glycosyltransferase activity"/>
    <property type="evidence" value="ECO:0007669"/>
    <property type="project" value="InterPro"/>
</dbReference>
<accession>A0AAE3GYI5</accession>
<dbReference type="RefSeq" id="WP_255035306.1">
    <property type="nucleotide sequence ID" value="NZ_RJUF01000002.1"/>
</dbReference>
<dbReference type="Proteomes" id="UP001204144">
    <property type="component" value="Unassembled WGS sequence"/>
</dbReference>
<organism evidence="3 4">
    <name type="scientific">Lacihabitans soyangensis</name>
    <dbReference type="NCBI Taxonomy" id="869394"/>
    <lineage>
        <taxon>Bacteria</taxon>
        <taxon>Pseudomonadati</taxon>
        <taxon>Bacteroidota</taxon>
        <taxon>Cytophagia</taxon>
        <taxon>Cytophagales</taxon>
        <taxon>Leadbetterellaceae</taxon>
        <taxon>Lacihabitans</taxon>
    </lineage>
</organism>
<proteinExistence type="predicted"/>
<dbReference type="Gene3D" id="3.40.50.2000">
    <property type="entry name" value="Glycogen Phosphorylase B"/>
    <property type="match status" value="1"/>
</dbReference>
<name>A0AAE3GYI5_9BACT</name>
<dbReference type="PANTHER" id="PTHR46401">
    <property type="entry name" value="GLYCOSYLTRANSFERASE WBBK-RELATED"/>
    <property type="match status" value="1"/>
</dbReference>
<feature type="domain" description="Glycosyl transferase family 1" evidence="2">
    <location>
        <begin position="200"/>
        <end position="361"/>
    </location>
</feature>
<sequence length="383" mass="44957">MRILITDLNIKLDGHKFGYVSNLLKYIEGLDTDNEYFILVNFSREFKLTTNKPNIKILTTTEEQQLVITSQKHYFQKSAEEWKIIHQECLHKEINHLVLMELDPYQVEIGKTKTNYSIAGIWFRPYARMKKEGPGLRNQIVFWRTILQKKLTIKWALMNKNLKKVFILNDEAMPNWLDNRRYFYLPDPYFEYQTIESFDLRERYIIPKENLILLQFGNMDERKNNENIIAALNSLDPIKAQKITLIIIGKFKDGYLEKIKKLIPENAKYQTIIKDEFVSDEEMESTFKQSDVILRMNINFFGSSGIVGQAANHNKPCIVSNNGVMAEQVEKYKLGSIIDPYDIYAIKDSIVFYLENPNERKIDGSFYKQTHDLEAFGSTLLNV</sequence>
<dbReference type="Pfam" id="PF00534">
    <property type="entry name" value="Glycos_transf_1"/>
    <property type="match status" value="1"/>
</dbReference>